<dbReference type="Pfam" id="PF07730">
    <property type="entry name" value="HisKA_3"/>
    <property type="match status" value="1"/>
</dbReference>
<keyword evidence="3" id="KW-0597">Phosphoprotein</keyword>
<reference evidence="12" key="1">
    <citation type="journal article" date="2019" name="Int. J. Syst. Evol. Microbiol.">
        <title>The Global Catalogue of Microorganisms (GCM) 10K type strain sequencing project: providing services to taxonomists for standard genome sequencing and annotation.</title>
        <authorList>
            <consortium name="The Broad Institute Genomics Platform"/>
            <consortium name="The Broad Institute Genome Sequencing Center for Infectious Disease"/>
            <person name="Wu L."/>
            <person name="Ma J."/>
        </authorList>
    </citation>
    <scope>NUCLEOTIDE SEQUENCE [LARGE SCALE GENOMIC DNA]</scope>
    <source>
        <strain evidence="12">CGMCC 4.1437</strain>
    </source>
</reference>
<dbReference type="Pfam" id="PF02518">
    <property type="entry name" value="HATPase_c"/>
    <property type="match status" value="1"/>
</dbReference>
<dbReference type="InterPro" id="IPR003594">
    <property type="entry name" value="HATPase_dom"/>
</dbReference>
<feature type="compositionally biased region" description="Basic and acidic residues" evidence="9">
    <location>
        <begin position="1"/>
        <end position="16"/>
    </location>
</feature>
<accession>A0ABW0X819</accession>
<dbReference type="RefSeq" id="WP_380227588.1">
    <property type="nucleotide sequence ID" value="NZ_JBHSOF010000033.1"/>
</dbReference>
<keyword evidence="7" id="KW-0067">ATP-binding</keyword>
<protein>
    <recommendedName>
        <fullName evidence="2">histidine kinase</fullName>
        <ecNumber evidence="2">2.7.13.3</ecNumber>
    </recommendedName>
</protein>
<dbReference type="Gene3D" id="3.30.565.10">
    <property type="entry name" value="Histidine kinase-like ATPase, C-terminal domain"/>
    <property type="match status" value="1"/>
</dbReference>
<evidence type="ECO:0000256" key="4">
    <source>
        <dbReference type="ARBA" id="ARBA00022679"/>
    </source>
</evidence>
<keyword evidence="8" id="KW-0902">Two-component regulatory system</keyword>
<evidence type="ECO:0000256" key="7">
    <source>
        <dbReference type="ARBA" id="ARBA00022840"/>
    </source>
</evidence>
<evidence type="ECO:0000256" key="3">
    <source>
        <dbReference type="ARBA" id="ARBA00022553"/>
    </source>
</evidence>
<dbReference type="PANTHER" id="PTHR24421">
    <property type="entry name" value="NITRATE/NITRITE SENSOR PROTEIN NARX-RELATED"/>
    <property type="match status" value="1"/>
</dbReference>
<evidence type="ECO:0000256" key="8">
    <source>
        <dbReference type="ARBA" id="ARBA00023012"/>
    </source>
</evidence>
<dbReference type="EC" id="2.7.13.3" evidence="2"/>
<organism evidence="11 12">
    <name type="scientific">Kitasatospora misakiensis</name>
    <dbReference type="NCBI Taxonomy" id="67330"/>
    <lineage>
        <taxon>Bacteria</taxon>
        <taxon>Bacillati</taxon>
        <taxon>Actinomycetota</taxon>
        <taxon>Actinomycetes</taxon>
        <taxon>Kitasatosporales</taxon>
        <taxon>Streptomycetaceae</taxon>
        <taxon>Kitasatospora</taxon>
    </lineage>
</organism>
<evidence type="ECO:0000256" key="9">
    <source>
        <dbReference type="SAM" id="MobiDB-lite"/>
    </source>
</evidence>
<keyword evidence="5" id="KW-0547">Nucleotide-binding</keyword>
<dbReference type="PANTHER" id="PTHR24421:SF10">
    <property type="entry name" value="NITRATE_NITRITE SENSOR PROTEIN NARQ"/>
    <property type="match status" value="1"/>
</dbReference>
<dbReference type="EMBL" id="JBHSOF010000033">
    <property type="protein sequence ID" value="MFC5665915.1"/>
    <property type="molecule type" value="Genomic_DNA"/>
</dbReference>
<evidence type="ECO:0000256" key="6">
    <source>
        <dbReference type="ARBA" id="ARBA00022777"/>
    </source>
</evidence>
<keyword evidence="6 11" id="KW-0418">Kinase</keyword>
<dbReference type="Proteomes" id="UP001595975">
    <property type="component" value="Unassembled WGS sequence"/>
</dbReference>
<proteinExistence type="predicted"/>
<evidence type="ECO:0000313" key="11">
    <source>
        <dbReference type="EMBL" id="MFC5665915.1"/>
    </source>
</evidence>
<dbReference type="InterPro" id="IPR050482">
    <property type="entry name" value="Sensor_HK_TwoCompSys"/>
</dbReference>
<name>A0ABW0X819_9ACTN</name>
<evidence type="ECO:0000256" key="2">
    <source>
        <dbReference type="ARBA" id="ARBA00012438"/>
    </source>
</evidence>
<dbReference type="CDD" id="cd16917">
    <property type="entry name" value="HATPase_UhpB-NarQ-NarX-like"/>
    <property type="match status" value="1"/>
</dbReference>
<dbReference type="SMART" id="SM00387">
    <property type="entry name" value="HATPase_c"/>
    <property type="match status" value="1"/>
</dbReference>
<dbReference type="InterPro" id="IPR011712">
    <property type="entry name" value="Sig_transdc_His_kin_sub3_dim/P"/>
</dbReference>
<gene>
    <name evidence="11" type="ORF">ACFP3U_23400</name>
</gene>
<dbReference type="GO" id="GO:0016301">
    <property type="term" value="F:kinase activity"/>
    <property type="evidence" value="ECO:0007669"/>
    <property type="project" value="UniProtKB-KW"/>
</dbReference>
<comment type="caution">
    <text evidence="11">The sequence shown here is derived from an EMBL/GenBank/DDBJ whole genome shotgun (WGS) entry which is preliminary data.</text>
</comment>
<keyword evidence="12" id="KW-1185">Reference proteome</keyword>
<evidence type="ECO:0000313" key="12">
    <source>
        <dbReference type="Proteomes" id="UP001595975"/>
    </source>
</evidence>
<evidence type="ECO:0000256" key="1">
    <source>
        <dbReference type="ARBA" id="ARBA00000085"/>
    </source>
</evidence>
<evidence type="ECO:0000259" key="10">
    <source>
        <dbReference type="PROSITE" id="PS50109"/>
    </source>
</evidence>
<feature type="region of interest" description="Disordered" evidence="9">
    <location>
        <begin position="1"/>
        <end position="62"/>
    </location>
</feature>
<feature type="domain" description="Histidine kinase" evidence="10">
    <location>
        <begin position="343"/>
        <end position="434"/>
    </location>
</feature>
<evidence type="ECO:0000256" key="5">
    <source>
        <dbReference type="ARBA" id="ARBA00022741"/>
    </source>
</evidence>
<dbReference type="Gene3D" id="1.20.5.1930">
    <property type="match status" value="1"/>
</dbReference>
<dbReference type="SUPFAM" id="SSF55874">
    <property type="entry name" value="ATPase domain of HSP90 chaperone/DNA topoisomerase II/histidine kinase"/>
    <property type="match status" value="1"/>
</dbReference>
<sequence length="449" mass="46406">MADQPGRTEMDGRQRPGADAAAPPNRTDGTAASGPVDGTASGPVDGTAPVPADSTAPVPADGSPWSHTDALVAVGAGLLDLVAYLLFNQVEGARSISVPGFLLLLLSGLPLLARRHRPVWALAAVLALETLANVLAPMGTHFGAVLTVAVYSVARHCSGRVTAAASAATAVVTMLSQSGIGAPSWGETIAATASTALVAAAGLAVSRWQREVAANRQLLADRAVAEERRRIARELHDIVAHHITTMQLMAGGARANLGNQEVVRDALVTLESSGRLALREMRQLLNVLRAGDEPDAAPPSPQPGAEDLDRLVEESRRAGLPTELSVHGAPQPLPPTVGLTVFRIVQEGLTNARKYAGPARASVRLGYRPDGITVEVRDDGAGFASPDTGPAAGERGGYGLIGMRERVALHGGTLRTGPRPEGGFAVLAELPLAPDETAEAAVQHGRVTR</sequence>
<keyword evidence="4" id="KW-0808">Transferase</keyword>
<dbReference type="InterPro" id="IPR005467">
    <property type="entry name" value="His_kinase_dom"/>
</dbReference>
<comment type="catalytic activity">
    <reaction evidence="1">
        <text>ATP + protein L-histidine = ADP + protein N-phospho-L-histidine.</text>
        <dbReference type="EC" id="2.7.13.3"/>
    </reaction>
</comment>
<dbReference type="PROSITE" id="PS50109">
    <property type="entry name" value="HIS_KIN"/>
    <property type="match status" value="1"/>
</dbReference>
<dbReference type="InterPro" id="IPR036890">
    <property type="entry name" value="HATPase_C_sf"/>
</dbReference>